<feature type="compositionally biased region" description="Basic and acidic residues" evidence="1">
    <location>
        <begin position="268"/>
        <end position="278"/>
    </location>
</feature>
<dbReference type="Proteomes" id="UP000594260">
    <property type="component" value="Unplaced"/>
</dbReference>
<feature type="compositionally biased region" description="Polar residues" evidence="1">
    <location>
        <begin position="1"/>
        <end position="11"/>
    </location>
</feature>
<dbReference type="InterPro" id="IPR036179">
    <property type="entry name" value="Ig-like_dom_sf"/>
</dbReference>
<organism evidence="3 4">
    <name type="scientific">Varroa destructor</name>
    <name type="common">Honeybee mite</name>
    <dbReference type="NCBI Taxonomy" id="109461"/>
    <lineage>
        <taxon>Eukaryota</taxon>
        <taxon>Metazoa</taxon>
        <taxon>Ecdysozoa</taxon>
        <taxon>Arthropoda</taxon>
        <taxon>Chelicerata</taxon>
        <taxon>Arachnida</taxon>
        <taxon>Acari</taxon>
        <taxon>Parasitiformes</taxon>
        <taxon>Mesostigmata</taxon>
        <taxon>Gamasina</taxon>
        <taxon>Dermanyssoidea</taxon>
        <taxon>Varroidae</taxon>
        <taxon>Varroa</taxon>
    </lineage>
</organism>
<dbReference type="Gene3D" id="2.60.40.10">
    <property type="entry name" value="Immunoglobulins"/>
    <property type="match status" value="2"/>
</dbReference>
<name>A0A7M7KRM2_VARDE</name>
<feature type="region of interest" description="Disordered" evidence="1">
    <location>
        <begin position="167"/>
        <end position="188"/>
    </location>
</feature>
<protein>
    <recommendedName>
        <fullName evidence="2">Ig-like domain-containing protein</fullName>
    </recommendedName>
</protein>
<reference evidence="3" key="1">
    <citation type="submission" date="2021-01" db="UniProtKB">
        <authorList>
            <consortium name="EnsemblMetazoa"/>
        </authorList>
    </citation>
    <scope>IDENTIFICATION</scope>
</reference>
<feature type="region of interest" description="Disordered" evidence="1">
    <location>
        <begin position="1"/>
        <end position="22"/>
    </location>
</feature>
<evidence type="ECO:0000313" key="3">
    <source>
        <dbReference type="EnsemblMetazoa" id="XP_022669637"/>
    </source>
</evidence>
<feature type="domain" description="Ig-like" evidence="2">
    <location>
        <begin position="29"/>
        <end position="129"/>
    </location>
</feature>
<dbReference type="GO" id="GO:0032589">
    <property type="term" value="C:neuron projection membrane"/>
    <property type="evidence" value="ECO:0007669"/>
    <property type="project" value="TreeGrafter"/>
</dbReference>
<dbReference type="InterPro" id="IPR007110">
    <property type="entry name" value="Ig-like_dom"/>
</dbReference>
<dbReference type="SUPFAM" id="SSF48726">
    <property type="entry name" value="Immunoglobulin"/>
    <property type="match status" value="2"/>
</dbReference>
<feature type="compositionally biased region" description="Low complexity" evidence="1">
    <location>
        <begin position="248"/>
        <end position="266"/>
    </location>
</feature>
<dbReference type="GO" id="GO:0050808">
    <property type="term" value="P:synapse organization"/>
    <property type="evidence" value="ECO:0007669"/>
    <property type="project" value="TreeGrafter"/>
</dbReference>
<dbReference type="InterPro" id="IPR013783">
    <property type="entry name" value="Ig-like_fold"/>
</dbReference>
<keyword evidence="4" id="KW-1185">Reference proteome</keyword>
<dbReference type="Pfam" id="PF07686">
    <property type="entry name" value="V-set"/>
    <property type="match status" value="1"/>
</dbReference>
<dbReference type="SMART" id="SM00409">
    <property type="entry name" value="IG"/>
    <property type="match status" value="2"/>
</dbReference>
<feature type="domain" description="Ig-like" evidence="2">
    <location>
        <begin position="135"/>
        <end position="308"/>
    </location>
</feature>
<dbReference type="InterPro" id="IPR037448">
    <property type="entry name" value="Zig-8"/>
</dbReference>
<dbReference type="InterPro" id="IPR013106">
    <property type="entry name" value="Ig_V-set"/>
</dbReference>
<dbReference type="AlphaFoldDB" id="A0A7M7KRM2"/>
<dbReference type="PROSITE" id="PS50835">
    <property type="entry name" value="IG_LIKE"/>
    <property type="match status" value="2"/>
</dbReference>
<dbReference type="RefSeq" id="XP_022669637.1">
    <property type="nucleotide sequence ID" value="XM_022813902.1"/>
</dbReference>
<dbReference type="GeneID" id="111253830"/>
<sequence>MKESPANSPKMNTVPLANPPPPLVSKISPHFDNTTPPQVTAAQGKAVFLPCNVRHLGDRTVSWIRRTVEGGLNVLTVGRFAYTMDQRFQVIHFDNSESWALHIKYASLDDSGVYECQVSTTPKISRFVRLDVVESRASIIGGPSLYVNGGSVLRLVCFVDGIAAAPTSTSTSSSSSPSTSSPTSSPTSGNTEFVFWFRNGKLLNYDQDLRHRVSLSIPPPNTGLAESLRPASPIRHAYERILANGQNYNSKKNHLNNNSNENNAGNRPVEKEQPQRRLESRLEISSVRVADSGNYSCQPSNSAPDVIQVFVIANEPPAAMQDSVVAGTLGVRSPAAVVRSRELLLSMLLLPLYLLR</sequence>
<dbReference type="FunFam" id="2.60.40.10:FF:000129">
    <property type="entry name" value="CLUMA_CG018772, isoform A"/>
    <property type="match status" value="1"/>
</dbReference>
<dbReference type="SMART" id="SM00408">
    <property type="entry name" value="IGc2"/>
    <property type="match status" value="2"/>
</dbReference>
<accession>A0A7M7KRM2</accession>
<proteinExistence type="predicted"/>
<evidence type="ECO:0000313" key="4">
    <source>
        <dbReference type="Proteomes" id="UP000594260"/>
    </source>
</evidence>
<dbReference type="PANTHER" id="PTHR23279:SF36">
    <property type="entry name" value="DEFECTIVE PROBOSCIS EXTENSION RESPONSE 9, ISOFORM A"/>
    <property type="match status" value="1"/>
</dbReference>
<feature type="region of interest" description="Disordered" evidence="1">
    <location>
        <begin position="248"/>
        <end position="278"/>
    </location>
</feature>
<dbReference type="PANTHER" id="PTHR23279">
    <property type="entry name" value="DEFECTIVE PROBOSCIS EXTENSION RESPONSE DPR -RELATED"/>
    <property type="match status" value="1"/>
</dbReference>
<dbReference type="InterPro" id="IPR003599">
    <property type="entry name" value="Ig_sub"/>
</dbReference>
<dbReference type="EnsemblMetazoa" id="XM_022813902">
    <property type="protein sequence ID" value="XP_022669637"/>
    <property type="gene ID" value="LOC111253830"/>
</dbReference>
<evidence type="ECO:0000256" key="1">
    <source>
        <dbReference type="SAM" id="MobiDB-lite"/>
    </source>
</evidence>
<dbReference type="InterPro" id="IPR003598">
    <property type="entry name" value="Ig_sub2"/>
</dbReference>
<evidence type="ECO:0000259" key="2">
    <source>
        <dbReference type="PROSITE" id="PS50835"/>
    </source>
</evidence>